<dbReference type="NCBIfam" id="TIGR02532">
    <property type="entry name" value="IV_pilin_GFxxxE"/>
    <property type="match status" value="1"/>
</dbReference>
<evidence type="ECO:0000256" key="1">
    <source>
        <dbReference type="ARBA" id="ARBA00004377"/>
    </source>
</evidence>
<dbReference type="InterPro" id="IPR002416">
    <property type="entry name" value="T2SS_protein-GspH"/>
</dbReference>
<keyword evidence="8 10" id="KW-0472">Membrane</keyword>
<organism evidence="12">
    <name type="scientific">uncultured organism</name>
    <dbReference type="NCBI Taxonomy" id="155900"/>
    <lineage>
        <taxon>unclassified sequences</taxon>
        <taxon>environmental samples</taxon>
    </lineage>
</organism>
<dbReference type="Gene3D" id="3.55.40.10">
    <property type="entry name" value="minor pseudopilin epsh domain"/>
    <property type="match status" value="1"/>
</dbReference>
<protein>
    <recommendedName>
        <fullName evidence="2">Type II secretion system protein H</fullName>
    </recommendedName>
    <alternativeName>
        <fullName evidence="9">General secretion pathway protein H</fullName>
    </alternativeName>
</protein>
<evidence type="ECO:0000256" key="3">
    <source>
        <dbReference type="ARBA" id="ARBA00022475"/>
    </source>
</evidence>
<feature type="domain" description="General secretion pathway GspH" evidence="11">
    <location>
        <begin position="70"/>
        <end position="179"/>
    </location>
</feature>
<dbReference type="InterPro" id="IPR049875">
    <property type="entry name" value="TypeII_GspH"/>
</dbReference>
<evidence type="ECO:0000313" key="12">
    <source>
        <dbReference type="EMBL" id="QEA07200.1"/>
    </source>
</evidence>
<evidence type="ECO:0000256" key="2">
    <source>
        <dbReference type="ARBA" id="ARBA00021549"/>
    </source>
</evidence>
<gene>
    <name evidence="12" type="ORF">KBTEX_03547</name>
</gene>
<evidence type="ECO:0000256" key="4">
    <source>
        <dbReference type="ARBA" id="ARBA00022481"/>
    </source>
</evidence>
<evidence type="ECO:0000259" key="11">
    <source>
        <dbReference type="Pfam" id="PF12019"/>
    </source>
</evidence>
<evidence type="ECO:0000256" key="9">
    <source>
        <dbReference type="ARBA" id="ARBA00030775"/>
    </source>
</evidence>
<dbReference type="SUPFAM" id="SSF54523">
    <property type="entry name" value="Pili subunits"/>
    <property type="match status" value="1"/>
</dbReference>
<accession>A0A5B8REB0</accession>
<evidence type="ECO:0000256" key="5">
    <source>
        <dbReference type="ARBA" id="ARBA00022519"/>
    </source>
</evidence>
<evidence type="ECO:0000256" key="6">
    <source>
        <dbReference type="ARBA" id="ARBA00022692"/>
    </source>
</evidence>
<evidence type="ECO:0000256" key="10">
    <source>
        <dbReference type="SAM" id="Phobius"/>
    </source>
</evidence>
<evidence type="ECO:0000256" key="8">
    <source>
        <dbReference type="ARBA" id="ARBA00023136"/>
    </source>
</evidence>
<reference evidence="12" key="1">
    <citation type="submission" date="2019-06" db="EMBL/GenBank/DDBJ databases">
        <authorList>
            <person name="Murdoch R.W."/>
            <person name="Fathepure B."/>
        </authorList>
    </citation>
    <scope>NUCLEOTIDE SEQUENCE</scope>
</reference>
<dbReference type="InterPro" id="IPR022346">
    <property type="entry name" value="T2SS_GspH"/>
</dbReference>
<proteinExistence type="predicted"/>
<dbReference type="EMBL" id="MN079213">
    <property type="protein sequence ID" value="QEA07200.1"/>
    <property type="molecule type" value="Genomic_DNA"/>
</dbReference>
<feature type="transmembrane region" description="Helical" evidence="10">
    <location>
        <begin position="40"/>
        <end position="59"/>
    </location>
</feature>
<dbReference type="PRINTS" id="PR00885">
    <property type="entry name" value="BCTERIALGSPH"/>
</dbReference>
<dbReference type="Pfam" id="PF12019">
    <property type="entry name" value="GspH"/>
    <property type="match status" value="1"/>
</dbReference>
<dbReference type="GO" id="GO:0005886">
    <property type="term" value="C:plasma membrane"/>
    <property type="evidence" value="ECO:0007669"/>
    <property type="project" value="UniProtKB-SubCell"/>
</dbReference>
<dbReference type="NCBIfam" id="TIGR01708">
    <property type="entry name" value="typeII_sec_gspH"/>
    <property type="match status" value="1"/>
</dbReference>
<keyword evidence="5" id="KW-0997">Cell inner membrane</keyword>
<keyword evidence="7 10" id="KW-1133">Transmembrane helix</keyword>
<keyword evidence="6 10" id="KW-0812">Transmembrane</keyword>
<dbReference type="PROSITE" id="PS00409">
    <property type="entry name" value="PROKAR_NTER_METHYL"/>
    <property type="match status" value="1"/>
</dbReference>
<dbReference type="InterPro" id="IPR045584">
    <property type="entry name" value="Pilin-like"/>
</dbReference>
<evidence type="ECO:0000256" key="7">
    <source>
        <dbReference type="ARBA" id="ARBA00022989"/>
    </source>
</evidence>
<keyword evidence="3" id="KW-1003">Cell membrane</keyword>
<keyword evidence="4" id="KW-0488">Methylation</keyword>
<dbReference type="AlphaFoldDB" id="A0A5B8REB0"/>
<dbReference type="Pfam" id="PF07963">
    <property type="entry name" value="N_methyl"/>
    <property type="match status" value="1"/>
</dbReference>
<name>A0A5B8REB0_9ZZZZ</name>
<sequence length="197" mass="20417">MVSLASGPSRHGDGALADAVRFPGEHPAATRRHGFTLLEMLVVLVIIGIVLSLALIRLGDGGDRTAQRSAERLLARLKLAGEESVLNGTPIALVTTETGYRFARATPDGWSALTGDTVLADTALPGQTSLTVTPDDDGRAPDSEPPAGPAVVLYPSGEISPFTLVVTDEGTNTAWRIVGRINGELRLEGPGDGDTAG</sequence>
<dbReference type="InterPro" id="IPR012902">
    <property type="entry name" value="N_methyl_site"/>
</dbReference>
<comment type="subcellular location">
    <subcellularLocation>
        <location evidence="1">Cell inner membrane</location>
        <topology evidence="1">Single-pass membrane protein</topology>
    </subcellularLocation>
</comment>